<name>A0AAD5VKE5_9AGAR</name>
<dbReference type="EMBL" id="JANIEX010000920">
    <property type="protein sequence ID" value="KAJ3562040.1"/>
    <property type="molecule type" value="Genomic_DNA"/>
</dbReference>
<keyword evidence="2" id="KW-1185">Reference proteome</keyword>
<dbReference type="Proteomes" id="UP001213000">
    <property type="component" value="Unassembled WGS sequence"/>
</dbReference>
<comment type="caution">
    <text evidence="1">The sequence shown here is derived from an EMBL/GenBank/DDBJ whole genome shotgun (WGS) entry which is preliminary data.</text>
</comment>
<protein>
    <submittedName>
        <fullName evidence="1">Uncharacterized protein</fullName>
    </submittedName>
</protein>
<sequence>MRFQELLVLRQVNWDLWQLVCDVVRQHVYWILKEFSHDPPAFLDMMRNTGSVISGSMTLILLSDASFILGDIDLYVPAACKDAVVAYLKVEGYRVINNRPIKRHHYSQQALHRALRFSREAIETPPVVNVLVAQDNGAISPILDFDFSFIMNAITGYGIISLFPRMTLDKRGIINEDGYTSNQRIAKYLRRGFKFQTLTPPFNINSAIISRYIKDRYSVFVPIKNNTKNTSEVWYVANKETYTWGIKINRRKMLTIMSNVDSYLTSSSDS</sequence>
<gene>
    <name evidence="1" type="ORF">NP233_g9820</name>
</gene>
<evidence type="ECO:0000313" key="2">
    <source>
        <dbReference type="Proteomes" id="UP001213000"/>
    </source>
</evidence>
<dbReference type="AlphaFoldDB" id="A0AAD5VKE5"/>
<organism evidence="1 2">
    <name type="scientific">Leucocoprinus birnbaumii</name>
    <dbReference type="NCBI Taxonomy" id="56174"/>
    <lineage>
        <taxon>Eukaryota</taxon>
        <taxon>Fungi</taxon>
        <taxon>Dikarya</taxon>
        <taxon>Basidiomycota</taxon>
        <taxon>Agaricomycotina</taxon>
        <taxon>Agaricomycetes</taxon>
        <taxon>Agaricomycetidae</taxon>
        <taxon>Agaricales</taxon>
        <taxon>Agaricineae</taxon>
        <taxon>Agaricaceae</taxon>
        <taxon>Leucocoprinus</taxon>
    </lineage>
</organism>
<reference evidence="1" key="1">
    <citation type="submission" date="2022-07" db="EMBL/GenBank/DDBJ databases">
        <title>Genome Sequence of Leucocoprinus birnbaumii.</title>
        <authorList>
            <person name="Buettner E."/>
        </authorList>
    </citation>
    <scope>NUCLEOTIDE SEQUENCE</scope>
    <source>
        <strain evidence="1">VT141</strain>
    </source>
</reference>
<proteinExistence type="predicted"/>
<evidence type="ECO:0000313" key="1">
    <source>
        <dbReference type="EMBL" id="KAJ3562040.1"/>
    </source>
</evidence>
<accession>A0AAD5VKE5</accession>